<dbReference type="InterPro" id="IPR038731">
    <property type="entry name" value="RgtA/B/C-like"/>
</dbReference>
<feature type="transmembrane region" description="Helical" evidence="8">
    <location>
        <begin position="67"/>
        <end position="84"/>
    </location>
</feature>
<dbReference type="GO" id="GO:0016763">
    <property type="term" value="F:pentosyltransferase activity"/>
    <property type="evidence" value="ECO:0007669"/>
    <property type="project" value="TreeGrafter"/>
</dbReference>
<feature type="transmembrane region" description="Helical" evidence="8">
    <location>
        <begin position="134"/>
        <end position="156"/>
    </location>
</feature>
<dbReference type="Pfam" id="PF13231">
    <property type="entry name" value="PMT_2"/>
    <property type="match status" value="1"/>
</dbReference>
<name>A0A0G0PA89_9BACT</name>
<evidence type="ECO:0000256" key="8">
    <source>
        <dbReference type="SAM" id="Phobius"/>
    </source>
</evidence>
<evidence type="ECO:0000256" key="1">
    <source>
        <dbReference type="ARBA" id="ARBA00004651"/>
    </source>
</evidence>
<keyword evidence="4" id="KW-0808">Transferase</keyword>
<dbReference type="EMBL" id="LBVL01000001">
    <property type="protein sequence ID" value="KKQ86211.1"/>
    <property type="molecule type" value="Genomic_DNA"/>
</dbReference>
<evidence type="ECO:0000256" key="6">
    <source>
        <dbReference type="ARBA" id="ARBA00022989"/>
    </source>
</evidence>
<keyword evidence="7 8" id="KW-0472">Membrane</keyword>
<gene>
    <name evidence="10" type="ORF">UT08_C0001G0077</name>
</gene>
<feature type="domain" description="Glycosyltransferase RgtA/B/C/D-like" evidence="9">
    <location>
        <begin position="70"/>
        <end position="223"/>
    </location>
</feature>
<keyword evidence="6 8" id="KW-1133">Transmembrane helix</keyword>
<accession>A0A0G0PA89</accession>
<evidence type="ECO:0000256" key="2">
    <source>
        <dbReference type="ARBA" id="ARBA00022475"/>
    </source>
</evidence>
<feature type="transmembrane region" description="Helical" evidence="8">
    <location>
        <begin position="304"/>
        <end position="326"/>
    </location>
</feature>
<keyword evidence="3" id="KW-0328">Glycosyltransferase</keyword>
<keyword evidence="2" id="KW-1003">Cell membrane</keyword>
<dbReference type="InterPro" id="IPR050297">
    <property type="entry name" value="LipidA_mod_glycosyltrf_83"/>
</dbReference>
<protein>
    <recommendedName>
        <fullName evidence="9">Glycosyltransferase RgtA/B/C/D-like domain-containing protein</fullName>
    </recommendedName>
</protein>
<feature type="transmembrane region" description="Helical" evidence="8">
    <location>
        <begin position="279"/>
        <end position="297"/>
    </location>
</feature>
<sequence length="513" mass="58119">MLKPKIPKYAYFLLFFIFIIAFLLRIWFIGRGGLSFAYDQARDAFVAQQILNGDFKILGPSVSGVPGLYHGVLYYYVIAPFYLIGQGNPLFAAYGLSLISSLGVFIIFYFTYLITKKSAPSLLTALIYAVSYEVIQYSTWLSNPSIALIFVPLFYIGLYKWLKDNSSIGAYLCGLSLGLSIQFNVSMAYHLAPLFFWLWINKNNILRKQIIGFLISFAISIFTMILVEFKFGFKGIFGLLYLLLSKDEVVASTGLGDFIVIFFNQLGKVLSNNIFPLNAVWGGILGLLLMLYVIVFWDRSKKKIFSWQLFIISYILSFFIASPFGGSGMPHITAGIAMGVIILVGIVVWTILKKNIIWALLITALIISSNLSKEFAGRTKGQTLFAIQPDLVLSKELGTLDYIYEKSEGKKFSINTLTSPLYINTLWSYLFNWYGQEKYGYLPYWTGRDQVGQLGNNLDGPPDDVDLHYFIIEPKEGIPEKYIIQAQEEEDSKSKLLEEVNFGEIIIQKRQTQ</sequence>
<organism evidence="10 11">
    <name type="scientific">Candidatus Woesebacteria bacterium GW2011_GWB1_38_8</name>
    <dbReference type="NCBI Taxonomy" id="1618570"/>
    <lineage>
        <taxon>Bacteria</taxon>
        <taxon>Candidatus Woeseibacteriota</taxon>
    </lineage>
</organism>
<proteinExistence type="predicted"/>
<evidence type="ECO:0000256" key="3">
    <source>
        <dbReference type="ARBA" id="ARBA00022676"/>
    </source>
</evidence>
<evidence type="ECO:0000259" key="9">
    <source>
        <dbReference type="Pfam" id="PF13231"/>
    </source>
</evidence>
<dbReference type="AlphaFoldDB" id="A0A0G0PA89"/>
<dbReference type="Proteomes" id="UP000034081">
    <property type="component" value="Unassembled WGS sequence"/>
</dbReference>
<feature type="transmembrane region" description="Helical" evidence="8">
    <location>
        <begin position="332"/>
        <end position="352"/>
    </location>
</feature>
<dbReference type="PANTHER" id="PTHR33908:SF11">
    <property type="entry name" value="MEMBRANE PROTEIN"/>
    <property type="match status" value="1"/>
</dbReference>
<feature type="transmembrane region" description="Helical" evidence="8">
    <location>
        <begin position="9"/>
        <end position="28"/>
    </location>
</feature>
<dbReference type="PANTHER" id="PTHR33908">
    <property type="entry name" value="MANNOSYLTRANSFERASE YKCB-RELATED"/>
    <property type="match status" value="1"/>
</dbReference>
<feature type="transmembrane region" description="Helical" evidence="8">
    <location>
        <begin position="210"/>
        <end position="229"/>
    </location>
</feature>
<evidence type="ECO:0000256" key="7">
    <source>
        <dbReference type="ARBA" id="ARBA00023136"/>
    </source>
</evidence>
<keyword evidence="5 8" id="KW-0812">Transmembrane</keyword>
<reference evidence="10 11" key="1">
    <citation type="journal article" date="2015" name="Nature">
        <title>rRNA introns, odd ribosomes, and small enigmatic genomes across a large radiation of phyla.</title>
        <authorList>
            <person name="Brown C.T."/>
            <person name="Hug L.A."/>
            <person name="Thomas B.C."/>
            <person name="Sharon I."/>
            <person name="Castelle C.J."/>
            <person name="Singh A."/>
            <person name="Wilkins M.J."/>
            <person name="Williams K.H."/>
            <person name="Banfield J.F."/>
        </authorList>
    </citation>
    <scope>NUCLEOTIDE SEQUENCE [LARGE SCALE GENOMIC DNA]</scope>
</reference>
<dbReference type="GO" id="GO:0005886">
    <property type="term" value="C:plasma membrane"/>
    <property type="evidence" value="ECO:0007669"/>
    <property type="project" value="UniProtKB-SubCell"/>
</dbReference>
<comment type="subcellular location">
    <subcellularLocation>
        <location evidence="1">Cell membrane</location>
        <topology evidence="1">Multi-pass membrane protein</topology>
    </subcellularLocation>
</comment>
<comment type="caution">
    <text evidence="10">The sequence shown here is derived from an EMBL/GenBank/DDBJ whole genome shotgun (WGS) entry which is preliminary data.</text>
</comment>
<evidence type="ECO:0000256" key="4">
    <source>
        <dbReference type="ARBA" id="ARBA00022679"/>
    </source>
</evidence>
<evidence type="ECO:0000313" key="11">
    <source>
        <dbReference type="Proteomes" id="UP000034081"/>
    </source>
</evidence>
<evidence type="ECO:0000313" key="10">
    <source>
        <dbReference type="EMBL" id="KKQ86211.1"/>
    </source>
</evidence>
<dbReference type="GO" id="GO:0009103">
    <property type="term" value="P:lipopolysaccharide biosynthetic process"/>
    <property type="evidence" value="ECO:0007669"/>
    <property type="project" value="UniProtKB-ARBA"/>
</dbReference>
<feature type="transmembrane region" description="Helical" evidence="8">
    <location>
        <begin position="91"/>
        <end position="114"/>
    </location>
</feature>
<evidence type="ECO:0000256" key="5">
    <source>
        <dbReference type="ARBA" id="ARBA00022692"/>
    </source>
</evidence>
<dbReference type="STRING" id="1618570.UT08_C0001G0077"/>
<feature type="transmembrane region" description="Helical" evidence="8">
    <location>
        <begin position="168"/>
        <end position="190"/>
    </location>
</feature>